<organism evidence="4 5">
    <name type="scientific">Acetobacter musti</name>
    <dbReference type="NCBI Taxonomy" id="864732"/>
    <lineage>
        <taxon>Bacteria</taxon>
        <taxon>Pseudomonadati</taxon>
        <taxon>Pseudomonadota</taxon>
        <taxon>Alphaproteobacteria</taxon>
        <taxon>Acetobacterales</taxon>
        <taxon>Acetobacteraceae</taxon>
        <taxon>Acetobacter</taxon>
    </lineage>
</organism>
<name>A0ABX0JTT6_9PROT</name>
<dbReference type="EMBL" id="WOTB01000014">
    <property type="protein sequence ID" value="NHN85297.1"/>
    <property type="molecule type" value="Genomic_DNA"/>
</dbReference>
<proteinExistence type="inferred from homology"/>
<feature type="region of interest" description="Disordered" evidence="3">
    <location>
        <begin position="129"/>
        <end position="149"/>
    </location>
</feature>
<evidence type="ECO:0000313" key="4">
    <source>
        <dbReference type="EMBL" id="NHN85297.1"/>
    </source>
</evidence>
<reference evidence="4 5" key="1">
    <citation type="journal article" date="2020" name="Int. J. Syst. Evol. Microbiol.">
        <title>Novel acetic acid bacteria from cider fermentations: Acetobacter conturbans sp. nov. and Acetobacter fallax sp. nov.</title>
        <authorList>
            <person name="Sombolestani A.S."/>
            <person name="Cleenwerck I."/>
            <person name="Cnockaert M."/>
            <person name="Borremans W."/>
            <person name="Wieme A.D."/>
            <person name="De Vuyst L."/>
            <person name="Vandamme P."/>
        </authorList>
    </citation>
    <scope>NUCLEOTIDE SEQUENCE [LARGE SCALE GENOMIC DNA]</scope>
    <source>
        <strain evidence="4 5">LMG 30640</strain>
    </source>
</reference>
<comment type="similarity">
    <text evidence="1 2">Belongs to the OprB family.</text>
</comment>
<dbReference type="Pfam" id="PF04966">
    <property type="entry name" value="OprB"/>
    <property type="match status" value="1"/>
</dbReference>
<evidence type="ECO:0000256" key="2">
    <source>
        <dbReference type="RuleBase" id="RU363072"/>
    </source>
</evidence>
<dbReference type="InterPro" id="IPR007049">
    <property type="entry name" value="Carb-sel_porin_OprB"/>
</dbReference>
<dbReference type="Gene3D" id="2.40.160.180">
    <property type="entry name" value="Carbohydrate-selective porin OprB"/>
    <property type="match status" value="1"/>
</dbReference>
<evidence type="ECO:0008006" key="6">
    <source>
        <dbReference type="Google" id="ProtNLM"/>
    </source>
</evidence>
<evidence type="ECO:0000256" key="1">
    <source>
        <dbReference type="ARBA" id="ARBA00008769"/>
    </source>
</evidence>
<dbReference type="PANTHER" id="PTHR37944">
    <property type="entry name" value="PORIN B"/>
    <property type="match status" value="1"/>
</dbReference>
<gene>
    <name evidence="4" type="ORF">GOB93_11675</name>
</gene>
<accession>A0ABX0JTT6</accession>
<feature type="compositionally biased region" description="Polar residues" evidence="3">
    <location>
        <begin position="72"/>
        <end position="83"/>
    </location>
</feature>
<dbReference type="Proteomes" id="UP000635278">
    <property type="component" value="Unassembled WGS sequence"/>
</dbReference>
<evidence type="ECO:0000313" key="5">
    <source>
        <dbReference type="Proteomes" id="UP000635278"/>
    </source>
</evidence>
<sequence length="558" mass="60146">MRFQIRRTMPPRSKKPSRAPALHEEKNIVSEQSFILTRRVAGPCPARWSQVAGVVAVGACVSFWQPAGSAWASDNSQASQPAVTETTTGTSTGTTAAWPAGIGVTTASATTTPGTDTSRPLILKPAVAPVPSQQGGETIAGTPAKTKPATPEEARIDALRLRGVVNVPTVSDTLLGNWGGFRSTLADFGIGFNGLLSGSFAGNLLHQPSRTMGVQRYIGQSREVDTSNSYLALTYDMGRIGMKDGLAQLQVCTEGSTVGSYPHGLARLCAAYVDQPLFNHHVDLQVGYLANNYQFANPLVGGSISSGSLGPSASLLTELGLSVSGIGAPGVNLGVNFGHFYNLFGIQRSTAPGGFNYEAQTANRYGIRFNDIGAGALVINEVGYRKLAAPGVKKTWIRMAGLGNFSHFTNYSDPKTKTQAAGAYFLADQQFTQPDPAHPVRGLYAGFSYMYASPSAFSYSQYLEGRFYIVGPFKFRPRDQLSFVANRTKVSRSYQDYYVERGYKVQNAVYNFTLAYTYRVIPGLYFNGGLTYAVHPSAIYNREEGNPLIFKFVVVMHI</sequence>
<dbReference type="InterPro" id="IPR052932">
    <property type="entry name" value="OprB_Porin"/>
</dbReference>
<feature type="region of interest" description="Disordered" evidence="3">
    <location>
        <begin position="71"/>
        <end position="95"/>
    </location>
</feature>
<feature type="compositionally biased region" description="Low complexity" evidence="3">
    <location>
        <begin position="84"/>
        <end position="95"/>
    </location>
</feature>
<comment type="caution">
    <text evidence="4">The sequence shown here is derived from an EMBL/GenBank/DDBJ whole genome shotgun (WGS) entry which is preliminary data.</text>
</comment>
<keyword evidence="5" id="KW-1185">Reference proteome</keyword>
<dbReference type="InterPro" id="IPR038673">
    <property type="entry name" value="OprB_sf"/>
</dbReference>
<dbReference type="PANTHER" id="PTHR37944:SF1">
    <property type="entry name" value="PORIN B"/>
    <property type="match status" value="1"/>
</dbReference>
<feature type="region of interest" description="Disordered" evidence="3">
    <location>
        <begin position="1"/>
        <end position="22"/>
    </location>
</feature>
<evidence type="ECO:0000256" key="3">
    <source>
        <dbReference type="SAM" id="MobiDB-lite"/>
    </source>
</evidence>
<protein>
    <recommendedName>
        <fullName evidence="6">Porin</fullName>
    </recommendedName>
</protein>